<protein>
    <submittedName>
        <fullName evidence="3">Uncharacterized protein LOC104712205</fullName>
    </submittedName>
</protein>
<evidence type="ECO:0000313" key="3">
    <source>
        <dbReference type="RefSeq" id="XP_019085873.1"/>
    </source>
</evidence>
<dbReference type="InterPro" id="IPR009829">
    <property type="entry name" value="SKA1"/>
</dbReference>
<reference evidence="3" key="2">
    <citation type="submission" date="2025-08" db="UniProtKB">
        <authorList>
            <consortium name="RefSeq"/>
        </authorList>
    </citation>
    <scope>IDENTIFICATION</scope>
    <source>
        <tissue evidence="3">Leaf</tissue>
    </source>
</reference>
<dbReference type="GeneID" id="104712205"/>
<keyword evidence="2" id="KW-1185">Reference proteome</keyword>
<dbReference type="PANTHER" id="PTHR28573:SF1">
    <property type="entry name" value="SPINDLE AND KINETOCHORE-ASSOCIATED PROTEIN 1"/>
    <property type="match status" value="1"/>
</dbReference>
<sequence>MKKKMKANGSNKPSLSSMMSSLYDSIDESHQLISTRTMDGGELSITGLLAIGETLKSIELQLQAIRDLLRQRKEAIPKGKISSFFNFATLSKIKMTKSKIDTLQGPISRLTGVYMIMARTLHPELFSDDTNICLIQEEPNNSISPEVMVLSPSPTEEDIGLNNKLQNEPEPLRSES</sequence>
<reference evidence="2" key="1">
    <citation type="journal article" date="2014" name="Nat. Commun.">
        <title>The emerging biofuel crop Camelina sativa retains a highly undifferentiated hexaploid genome structure.</title>
        <authorList>
            <person name="Kagale S."/>
            <person name="Koh C."/>
            <person name="Nixon J."/>
            <person name="Bollina V."/>
            <person name="Clarke W.E."/>
            <person name="Tuteja R."/>
            <person name="Spillane C."/>
            <person name="Robinson S.J."/>
            <person name="Links M.G."/>
            <person name="Clarke C."/>
            <person name="Higgins E.E."/>
            <person name="Huebert T."/>
            <person name="Sharpe A.G."/>
            <person name="Parkin I.A."/>
        </authorList>
    </citation>
    <scope>NUCLEOTIDE SEQUENCE [LARGE SCALE GENOMIC DNA]</scope>
    <source>
        <strain evidence="2">cv. DH55</strain>
    </source>
</reference>
<accession>A0ABM1QGI5</accession>
<feature type="region of interest" description="Disordered" evidence="1">
    <location>
        <begin position="150"/>
        <end position="176"/>
    </location>
</feature>
<gene>
    <name evidence="3" type="primary">LOC104712205</name>
</gene>
<dbReference type="RefSeq" id="XP_019085873.1">
    <property type="nucleotide sequence ID" value="XM_019230328.1"/>
</dbReference>
<organism evidence="2 3">
    <name type="scientific">Camelina sativa</name>
    <name type="common">False flax</name>
    <name type="synonym">Myagrum sativum</name>
    <dbReference type="NCBI Taxonomy" id="90675"/>
    <lineage>
        <taxon>Eukaryota</taxon>
        <taxon>Viridiplantae</taxon>
        <taxon>Streptophyta</taxon>
        <taxon>Embryophyta</taxon>
        <taxon>Tracheophyta</taxon>
        <taxon>Spermatophyta</taxon>
        <taxon>Magnoliopsida</taxon>
        <taxon>eudicotyledons</taxon>
        <taxon>Gunneridae</taxon>
        <taxon>Pentapetalae</taxon>
        <taxon>rosids</taxon>
        <taxon>malvids</taxon>
        <taxon>Brassicales</taxon>
        <taxon>Brassicaceae</taxon>
        <taxon>Camelineae</taxon>
        <taxon>Camelina</taxon>
    </lineage>
</organism>
<evidence type="ECO:0000313" key="2">
    <source>
        <dbReference type="Proteomes" id="UP000694864"/>
    </source>
</evidence>
<dbReference type="PANTHER" id="PTHR28573">
    <property type="entry name" value="SPINDLE AND KINETOCHORE-ASSOCIATED PROTEIN 1"/>
    <property type="match status" value="1"/>
</dbReference>
<proteinExistence type="predicted"/>
<evidence type="ECO:0000256" key="1">
    <source>
        <dbReference type="SAM" id="MobiDB-lite"/>
    </source>
</evidence>
<name>A0ABM1QGI5_CAMSA</name>
<dbReference type="Proteomes" id="UP000694864">
    <property type="component" value="Chromosome 9"/>
</dbReference>